<evidence type="ECO:0000313" key="2">
    <source>
        <dbReference type="RefSeq" id="XP_049316579.1"/>
    </source>
</evidence>
<accession>A0ABM3K520</accession>
<protein>
    <submittedName>
        <fullName evidence="2">Uncharacterized protein LOC125779333 isoform X2</fullName>
    </submittedName>
</protein>
<keyword evidence="1" id="KW-1185">Reference proteome</keyword>
<organism evidence="1 2">
    <name type="scientific">Bactrocera dorsalis</name>
    <name type="common">Oriental fruit fly</name>
    <name type="synonym">Dacus dorsalis</name>
    <dbReference type="NCBI Taxonomy" id="27457"/>
    <lineage>
        <taxon>Eukaryota</taxon>
        <taxon>Metazoa</taxon>
        <taxon>Ecdysozoa</taxon>
        <taxon>Arthropoda</taxon>
        <taxon>Hexapoda</taxon>
        <taxon>Insecta</taxon>
        <taxon>Pterygota</taxon>
        <taxon>Neoptera</taxon>
        <taxon>Endopterygota</taxon>
        <taxon>Diptera</taxon>
        <taxon>Brachycera</taxon>
        <taxon>Muscomorpha</taxon>
        <taxon>Tephritoidea</taxon>
        <taxon>Tephritidae</taxon>
        <taxon>Bactrocera</taxon>
        <taxon>Bactrocera</taxon>
    </lineage>
</organism>
<dbReference type="PANTHER" id="PTHR34153:SF2">
    <property type="entry name" value="SI:CH211-262H13.3-RELATED"/>
    <property type="match status" value="1"/>
</dbReference>
<dbReference type="RefSeq" id="XP_049316579.1">
    <property type="nucleotide sequence ID" value="XM_049460622.1"/>
</dbReference>
<evidence type="ECO:0000313" key="1">
    <source>
        <dbReference type="Proteomes" id="UP001652620"/>
    </source>
</evidence>
<proteinExistence type="predicted"/>
<dbReference type="PANTHER" id="PTHR34153">
    <property type="entry name" value="SI:CH211-262H13.3-RELATED-RELATED"/>
    <property type="match status" value="1"/>
</dbReference>
<dbReference type="Proteomes" id="UP001652620">
    <property type="component" value="Chromosome 6"/>
</dbReference>
<dbReference type="GeneID" id="125779333"/>
<name>A0ABM3K520_BACDO</name>
<gene>
    <name evidence="2" type="primary">LOC125779333</name>
</gene>
<sequence length="203" mass="23827">MYFNHIIEEASENTPVTKKDIDLLEKRILDRIKQSENKILKEIDHNQKSLKRALTRILQETKQTTKTSHKSRSELLLKVPFDNFEQFQNFEKDIQKHSSKFNELKEEFFTVSDHTAEKIVKNAWRQIFTDGVAQNLCWKGTKDKMAVRPLSVTAALKSTFSSKFRNAADIDIERTSIVFFQHAKGRYMKKKAYDSKKNKNVKI</sequence>
<reference evidence="2" key="1">
    <citation type="submission" date="2025-08" db="UniProtKB">
        <authorList>
            <consortium name="RefSeq"/>
        </authorList>
    </citation>
    <scope>IDENTIFICATION</scope>
    <source>
        <tissue evidence="2">Adult</tissue>
    </source>
</reference>